<evidence type="ECO:0000313" key="1">
    <source>
        <dbReference type="EMBL" id="RIV81569.1"/>
    </source>
</evidence>
<name>A0A418NMX6_9SPHN</name>
<gene>
    <name evidence="1" type="ORF">D2V04_00215</name>
</gene>
<accession>A0A418NMX6</accession>
<dbReference type="OrthoDB" id="9799211at2"/>
<evidence type="ECO:0000313" key="2">
    <source>
        <dbReference type="Proteomes" id="UP000285092"/>
    </source>
</evidence>
<dbReference type="Proteomes" id="UP000285092">
    <property type="component" value="Unassembled WGS sequence"/>
</dbReference>
<sequence length="238" mass="27287">MNSLVYNLYCDESCHIEGDKIPVMVLGCVWCEIGETHRVNEQIRAIKRRHGLAPNFETKWTKVSTGKVDFYADVIDYFLSDSKLRFRGVLVPDKDKLDHEKFGQNHDDWYYKMYFTMLKYVISPSHAYRIYLDVKDTRGGPKTRDLHNVLCNNIFDFNHKTVERVEQIRSHESEILQLTDLLIGAVGYANRGLATSAAKQSLLAQLHARLGLKALTQTAPFSNTKFNLLVWAAQETAG</sequence>
<organism evidence="1 2">
    <name type="scientific">Pelagerythrobacter aerophilus</name>
    <dbReference type="NCBI Taxonomy" id="2306995"/>
    <lineage>
        <taxon>Bacteria</taxon>
        <taxon>Pseudomonadati</taxon>
        <taxon>Pseudomonadota</taxon>
        <taxon>Alphaproteobacteria</taxon>
        <taxon>Sphingomonadales</taxon>
        <taxon>Erythrobacteraceae</taxon>
        <taxon>Pelagerythrobacter</taxon>
    </lineage>
</organism>
<dbReference type="InterPro" id="IPR024524">
    <property type="entry name" value="DUF3800"/>
</dbReference>
<dbReference type="RefSeq" id="WP_119511385.1">
    <property type="nucleotide sequence ID" value="NZ_QXFK01000002.1"/>
</dbReference>
<dbReference type="AlphaFoldDB" id="A0A418NMX6"/>
<dbReference type="EMBL" id="QXFK01000002">
    <property type="protein sequence ID" value="RIV81569.1"/>
    <property type="molecule type" value="Genomic_DNA"/>
</dbReference>
<proteinExistence type="predicted"/>
<comment type="caution">
    <text evidence="1">The sequence shown here is derived from an EMBL/GenBank/DDBJ whole genome shotgun (WGS) entry which is preliminary data.</text>
</comment>
<keyword evidence="2" id="KW-1185">Reference proteome</keyword>
<reference evidence="1 2" key="1">
    <citation type="submission" date="2018-08" db="EMBL/GenBank/DDBJ databases">
        <title>Altererythrobacter sp.Ery1 and Ery12, the genome sequencing of novel strains in genus Alterythrobacter.</title>
        <authorList>
            <person name="Cheng H."/>
            <person name="Wu Y.-H."/>
            <person name="Fang C."/>
            <person name="Xu X.-W."/>
        </authorList>
    </citation>
    <scope>NUCLEOTIDE SEQUENCE [LARGE SCALE GENOMIC DNA]</scope>
    <source>
        <strain evidence="1 2">Ery1</strain>
    </source>
</reference>
<dbReference type="Pfam" id="PF12686">
    <property type="entry name" value="DUF3800"/>
    <property type="match status" value="1"/>
</dbReference>
<protein>
    <submittedName>
        <fullName evidence="1">DUF3800 domain-containing protein</fullName>
    </submittedName>
</protein>